<keyword evidence="3" id="KW-1185">Reference proteome</keyword>
<evidence type="ECO:0000256" key="1">
    <source>
        <dbReference type="SAM" id="MobiDB-lite"/>
    </source>
</evidence>
<sequence length="259" mass="28224">MEDHPPTTEFQNLMHAGPENVPLFLGCCLALHPSSNLGSTSPSVFSPSSRIGLDWCPHAYMNPRSIALVQALLHWGDGNRGYSLIRVGIWVFDDARNPGWCGVVGQYEAQNSRRKDWMRMVVTKEEVVGTLVWSHRLAPLLSSNSFNSLHEIDTRASHPSSSTRSPKGTSSSDSSPSHSNDSEETLACPPVTAHIDALTMGPTCARSPAVLRSLNVQRDQVTPQTGVLPQPRVLFYRDAIPTHSAKANYNSLGLNKTAG</sequence>
<feature type="compositionally biased region" description="Low complexity" evidence="1">
    <location>
        <begin position="160"/>
        <end position="179"/>
    </location>
</feature>
<feature type="region of interest" description="Disordered" evidence="1">
    <location>
        <begin position="153"/>
        <end position="185"/>
    </location>
</feature>
<dbReference type="InParanoid" id="A0A2H3CRY6"/>
<gene>
    <name evidence="2" type="ORF">ARMGADRAFT_1091474</name>
</gene>
<proteinExistence type="predicted"/>
<name>A0A2H3CRY6_ARMGA</name>
<reference evidence="3" key="1">
    <citation type="journal article" date="2017" name="Nat. Ecol. Evol.">
        <title>Genome expansion and lineage-specific genetic innovations in the forest pathogenic fungi Armillaria.</title>
        <authorList>
            <person name="Sipos G."/>
            <person name="Prasanna A.N."/>
            <person name="Walter M.C."/>
            <person name="O'Connor E."/>
            <person name="Balint B."/>
            <person name="Krizsan K."/>
            <person name="Kiss B."/>
            <person name="Hess J."/>
            <person name="Varga T."/>
            <person name="Slot J."/>
            <person name="Riley R."/>
            <person name="Boka B."/>
            <person name="Rigling D."/>
            <person name="Barry K."/>
            <person name="Lee J."/>
            <person name="Mihaltcheva S."/>
            <person name="LaButti K."/>
            <person name="Lipzen A."/>
            <person name="Waldron R."/>
            <person name="Moloney N.M."/>
            <person name="Sperisen C."/>
            <person name="Kredics L."/>
            <person name="Vagvoelgyi C."/>
            <person name="Patrignani A."/>
            <person name="Fitzpatrick D."/>
            <person name="Nagy I."/>
            <person name="Doyle S."/>
            <person name="Anderson J.B."/>
            <person name="Grigoriev I.V."/>
            <person name="Gueldener U."/>
            <person name="Muensterkoetter M."/>
            <person name="Nagy L.G."/>
        </authorList>
    </citation>
    <scope>NUCLEOTIDE SEQUENCE [LARGE SCALE GENOMIC DNA]</scope>
    <source>
        <strain evidence="3">Ar21-2</strain>
    </source>
</reference>
<accession>A0A2H3CRY6</accession>
<dbReference type="Proteomes" id="UP000217790">
    <property type="component" value="Unassembled WGS sequence"/>
</dbReference>
<evidence type="ECO:0000313" key="2">
    <source>
        <dbReference type="EMBL" id="PBK81178.1"/>
    </source>
</evidence>
<dbReference type="EMBL" id="KZ293733">
    <property type="protein sequence ID" value="PBK81178.1"/>
    <property type="molecule type" value="Genomic_DNA"/>
</dbReference>
<evidence type="ECO:0000313" key="3">
    <source>
        <dbReference type="Proteomes" id="UP000217790"/>
    </source>
</evidence>
<protein>
    <submittedName>
        <fullName evidence="2">Uncharacterized protein</fullName>
    </submittedName>
</protein>
<dbReference type="AlphaFoldDB" id="A0A2H3CRY6"/>
<organism evidence="2 3">
    <name type="scientific">Armillaria gallica</name>
    <name type="common">Bulbous honey fungus</name>
    <name type="synonym">Armillaria bulbosa</name>
    <dbReference type="NCBI Taxonomy" id="47427"/>
    <lineage>
        <taxon>Eukaryota</taxon>
        <taxon>Fungi</taxon>
        <taxon>Dikarya</taxon>
        <taxon>Basidiomycota</taxon>
        <taxon>Agaricomycotina</taxon>
        <taxon>Agaricomycetes</taxon>
        <taxon>Agaricomycetidae</taxon>
        <taxon>Agaricales</taxon>
        <taxon>Marasmiineae</taxon>
        <taxon>Physalacriaceae</taxon>
        <taxon>Armillaria</taxon>
    </lineage>
</organism>